<evidence type="ECO:0000256" key="4">
    <source>
        <dbReference type="SAM" id="SignalP"/>
    </source>
</evidence>
<dbReference type="InterPro" id="IPR011706">
    <property type="entry name" value="Cu-oxidase_C"/>
</dbReference>
<evidence type="ECO:0000259" key="6">
    <source>
        <dbReference type="Pfam" id="PF07731"/>
    </source>
</evidence>
<dbReference type="SUPFAM" id="SSF49503">
    <property type="entry name" value="Cupredoxins"/>
    <property type="match status" value="3"/>
</dbReference>
<dbReference type="InterPro" id="IPR001117">
    <property type="entry name" value="Cu-oxidase_2nd"/>
</dbReference>
<evidence type="ECO:0000256" key="1">
    <source>
        <dbReference type="ARBA" id="ARBA00022723"/>
    </source>
</evidence>
<evidence type="ECO:0000313" key="8">
    <source>
        <dbReference type="EMBL" id="MEI5908485.1"/>
    </source>
</evidence>
<sequence length="495" mass="56077">MKWKGLGIISLVLFGLAACSEIDTMKNTEESTDIQESKEPIILKEDNKNEFMIVANERKHTFTKNSSIEAWTFNGSVPGSQIRLKQGEEVKIHLKNELPDPITIHWHGITVNNNMDGIPGVTQNAVQPGDTYTYRFTPEDPGTYMYHTHQDGVNQMDKGLAGSLIVEPQEAEQLDRDYTLVLDEWNTNSDEKLGGMMEGMMEGMMGNMDAYDMYTINGKTGESIKPLEVKEGEKVRIRLVNVGFMSHAFHLHGHEYKIVAVDGQKINEPKAIENKLISVAPGERYDIEFTADNSGDWYLERHGNEEGTENMKIQIKYKNATVNEDRSNQQVALPHFDYTSYGEASDSPFALSQVYDVEYTMDLNTEMKNHEMAYTINGKTFPNTENIQVKEGEKVKVTLRNNSMMDDHPMHLHGHFFQIISKNGKLVEGSPIIKDTVNLTPGDEYVIAFEADNPGDWLFHCHDLHHASAGMVNMVKYDNFQPDFELDPNANNKPE</sequence>
<name>A0ABU8HGI1_9BACI</name>
<gene>
    <name evidence="8" type="ORF">WAK64_15665</name>
</gene>
<dbReference type="InterPro" id="IPR033138">
    <property type="entry name" value="Cu_oxidase_CS"/>
</dbReference>
<evidence type="ECO:0000259" key="5">
    <source>
        <dbReference type="Pfam" id="PF00394"/>
    </source>
</evidence>
<dbReference type="EMBL" id="JBBAXC010000013">
    <property type="protein sequence ID" value="MEI5908485.1"/>
    <property type="molecule type" value="Genomic_DNA"/>
</dbReference>
<keyword evidence="2" id="KW-0560">Oxidoreductase</keyword>
<feature type="domain" description="Plastocyanin-like" evidence="7">
    <location>
        <begin position="59"/>
        <end position="170"/>
    </location>
</feature>
<dbReference type="InterPro" id="IPR011707">
    <property type="entry name" value="Cu-oxidase-like_N"/>
</dbReference>
<evidence type="ECO:0000256" key="2">
    <source>
        <dbReference type="ARBA" id="ARBA00023002"/>
    </source>
</evidence>
<dbReference type="PROSITE" id="PS00080">
    <property type="entry name" value="MULTICOPPER_OXIDASE2"/>
    <property type="match status" value="1"/>
</dbReference>
<dbReference type="PROSITE" id="PS00079">
    <property type="entry name" value="MULTICOPPER_OXIDASE1"/>
    <property type="match status" value="1"/>
</dbReference>
<comment type="caution">
    <text evidence="8">The sequence shown here is derived from an EMBL/GenBank/DDBJ whole genome shotgun (WGS) entry which is preliminary data.</text>
</comment>
<accession>A0ABU8HGI1</accession>
<feature type="domain" description="Plastocyanin-like" evidence="6">
    <location>
        <begin position="366"/>
        <end position="478"/>
    </location>
</feature>
<keyword evidence="4" id="KW-0732">Signal</keyword>
<protein>
    <submittedName>
        <fullName evidence="8">Multicopper oxidase family protein</fullName>
    </submittedName>
</protein>
<dbReference type="Gene3D" id="2.60.40.420">
    <property type="entry name" value="Cupredoxins - blue copper proteins"/>
    <property type="match status" value="3"/>
</dbReference>
<feature type="chain" id="PRO_5046630939" evidence="4">
    <location>
        <begin position="18"/>
        <end position="495"/>
    </location>
</feature>
<dbReference type="CDD" id="cd13860">
    <property type="entry name" value="CuRO_1_2dMco_1"/>
    <property type="match status" value="1"/>
</dbReference>
<feature type="signal peptide" evidence="4">
    <location>
        <begin position="1"/>
        <end position="17"/>
    </location>
</feature>
<keyword evidence="1" id="KW-0479">Metal-binding</keyword>
<dbReference type="PROSITE" id="PS51257">
    <property type="entry name" value="PROKAR_LIPOPROTEIN"/>
    <property type="match status" value="1"/>
</dbReference>
<dbReference type="Pfam" id="PF00394">
    <property type="entry name" value="Cu-oxidase"/>
    <property type="match status" value="1"/>
</dbReference>
<dbReference type="Pfam" id="PF07731">
    <property type="entry name" value="Cu-oxidase_2"/>
    <property type="match status" value="1"/>
</dbReference>
<feature type="domain" description="Plastocyanin-like" evidence="5">
    <location>
        <begin position="177"/>
        <end position="303"/>
    </location>
</feature>
<dbReference type="RefSeq" id="WP_336587934.1">
    <property type="nucleotide sequence ID" value="NZ_JBBAXC010000013.1"/>
</dbReference>
<dbReference type="Pfam" id="PF07732">
    <property type="entry name" value="Cu-oxidase_3"/>
    <property type="match status" value="1"/>
</dbReference>
<keyword evidence="3" id="KW-0186">Copper</keyword>
<organism evidence="8 9">
    <name type="scientific">Bacillus spongiae</name>
    <dbReference type="NCBI Taxonomy" id="2683610"/>
    <lineage>
        <taxon>Bacteria</taxon>
        <taxon>Bacillati</taxon>
        <taxon>Bacillota</taxon>
        <taxon>Bacilli</taxon>
        <taxon>Bacillales</taxon>
        <taxon>Bacillaceae</taxon>
        <taxon>Bacillus</taxon>
    </lineage>
</organism>
<evidence type="ECO:0000313" key="9">
    <source>
        <dbReference type="Proteomes" id="UP001312865"/>
    </source>
</evidence>
<proteinExistence type="predicted"/>
<dbReference type="PANTHER" id="PTHR11709:SF394">
    <property type="entry name" value="FI03373P-RELATED"/>
    <property type="match status" value="1"/>
</dbReference>
<dbReference type="InterPro" id="IPR008972">
    <property type="entry name" value="Cupredoxin"/>
</dbReference>
<keyword evidence="9" id="KW-1185">Reference proteome</keyword>
<reference evidence="8 9" key="1">
    <citation type="journal article" date="2018" name="J. Microbiol.">
        <title>Bacillus spongiae sp. nov., isolated from sponge of Jeju Island.</title>
        <authorList>
            <person name="Lee G.E."/>
            <person name="Im W.T."/>
            <person name="Park J.S."/>
        </authorList>
    </citation>
    <scope>NUCLEOTIDE SEQUENCE [LARGE SCALE GENOMIC DNA]</scope>
    <source>
        <strain evidence="8 9">135PIL107-10</strain>
    </source>
</reference>
<dbReference type="InterPro" id="IPR002355">
    <property type="entry name" value="Cu_oxidase_Cu_BS"/>
</dbReference>
<evidence type="ECO:0000256" key="3">
    <source>
        <dbReference type="ARBA" id="ARBA00023008"/>
    </source>
</evidence>
<dbReference type="PANTHER" id="PTHR11709">
    <property type="entry name" value="MULTI-COPPER OXIDASE"/>
    <property type="match status" value="1"/>
</dbReference>
<dbReference type="Proteomes" id="UP001312865">
    <property type="component" value="Unassembled WGS sequence"/>
</dbReference>
<dbReference type="CDD" id="cd04202">
    <property type="entry name" value="CuRO_D2_2dMcoN_like"/>
    <property type="match status" value="2"/>
</dbReference>
<dbReference type="InterPro" id="IPR045087">
    <property type="entry name" value="Cu-oxidase_fam"/>
</dbReference>
<evidence type="ECO:0000259" key="7">
    <source>
        <dbReference type="Pfam" id="PF07732"/>
    </source>
</evidence>